<evidence type="ECO:0000259" key="1">
    <source>
        <dbReference type="Pfam" id="PF13767"/>
    </source>
</evidence>
<name>A0A3S1DB17_9CYAN</name>
<reference evidence="2" key="1">
    <citation type="submission" date="2018-12" db="EMBL/GenBank/DDBJ databases">
        <authorList>
            <person name="Will S."/>
            <person name="Neumann-Schaal M."/>
            <person name="Henke P."/>
        </authorList>
    </citation>
    <scope>NUCLEOTIDE SEQUENCE</scope>
    <source>
        <strain evidence="2">PCC 7102</strain>
    </source>
</reference>
<evidence type="ECO:0000313" key="3">
    <source>
        <dbReference type="Proteomes" id="UP000271624"/>
    </source>
</evidence>
<gene>
    <name evidence="2" type="ORF">DSM106972_028910</name>
</gene>
<feature type="domain" description="DUF4168" evidence="1">
    <location>
        <begin position="37"/>
        <end position="129"/>
    </location>
</feature>
<comment type="caution">
    <text evidence="2">The sequence shown here is derived from an EMBL/GenBank/DDBJ whole genome shotgun (WGS) entry which is preliminary data.</text>
</comment>
<protein>
    <recommendedName>
        <fullName evidence="1">DUF4168 domain-containing protein</fullName>
    </recommendedName>
</protein>
<accession>A0A3S1DB17</accession>
<keyword evidence="3" id="KW-1185">Reference proteome</keyword>
<evidence type="ECO:0000313" key="2">
    <source>
        <dbReference type="EMBL" id="RUT06634.1"/>
    </source>
</evidence>
<dbReference type="InterPro" id="IPR025433">
    <property type="entry name" value="DUF4168"/>
</dbReference>
<sequence length="154" mass="17143">MLRQSLIVSSLTAVTIFFSTFTPGTKAYAQNPPISGTEIVNYAKSVLGMEAGRQIAFDEIKKSMGNSDNVPKIVCNDPNSFNALPGRAKNIAIDYCNRSQKIVESNGLSIDRFNEMTLEIQKSEGLQQQLYNELIKIQQQQQQPGANKRNFPKN</sequence>
<organism evidence="2 3">
    <name type="scientific">Dulcicalothrix desertica PCC 7102</name>
    <dbReference type="NCBI Taxonomy" id="232991"/>
    <lineage>
        <taxon>Bacteria</taxon>
        <taxon>Bacillati</taxon>
        <taxon>Cyanobacteriota</taxon>
        <taxon>Cyanophyceae</taxon>
        <taxon>Nostocales</taxon>
        <taxon>Calotrichaceae</taxon>
        <taxon>Dulcicalothrix</taxon>
    </lineage>
</organism>
<dbReference type="RefSeq" id="WP_233787240.1">
    <property type="nucleotide sequence ID" value="NZ_VLKB01000008.1"/>
</dbReference>
<reference evidence="2" key="2">
    <citation type="journal article" date="2019" name="Genome Biol. Evol.">
        <title>Day and night: Metabolic profiles and evolutionary relationships of six axenic non-marine cyanobacteria.</title>
        <authorList>
            <person name="Will S.E."/>
            <person name="Henke P."/>
            <person name="Boedeker C."/>
            <person name="Huang S."/>
            <person name="Brinkmann H."/>
            <person name="Rohde M."/>
            <person name="Jarek M."/>
            <person name="Friedl T."/>
            <person name="Seufert S."/>
            <person name="Schumacher M."/>
            <person name="Overmann J."/>
            <person name="Neumann-Schaal M."/>
            <person name="Petersen J."/>
        </authorList>
    </citation>
    <scope>NUCLEOTIDE SEQUENCE [LARGE SCALE GENOMIC DNA]</scope>
    <source>
        <strain evidence="2">PCC 7102</strain>
    </source>
</reference>
<dbReference type="AlphaFoldDB" id="A0A3S1DB17"/>
<dbReference type="EMBL" id="RSCL01000006">
    <property type="protein sequence ID" value="RUT06634.1"/>
    <property type="molecule type" value="Genomic_DNA"/>
</dbReference>
<dbReference type="Pfam" id="PF13767">
    <property type="entry name" value="DUF4168"/>
    <property type="match status" value="1"/>
</dbReference>
<proteinExistence type="predicted"/>
<dbReference type="Proteomes" id="UP000271624">
    <property type="component" value="Unassembled WGS sequence"/>
</dbReference>